<dbReference type="Gene3D" id="3.40.30.10">
    <property type="entry name" value="Glutaredoxin"/>
    <property type="match status" value="1"/>
</dbReference>
<organism evidence="1 2">
    <name type="scientific">Desemzia incerta</name>
    <dbReference type="NCBI Taxonomy" id="82801"/>
    <lineage>
        <taxon>Bacteria</taxon>
        <taxon>Bacillati</taxon>
        <taxon>Bacillota</taxon>
        <taxon>Bacilli</taxon>
        <taxon>Lactobacillales</taxon>
        <taxon>Carnobacteriaceae</taxon>
        <taxon>Desemzia</taxon>
    </lineage>
</organism>
<sequence length="212" mass="24561">MLTTKKIIEFYLFINPLEKESFENLQNILAFAETRQEKVSIQIMPLLNLSSFNHFMYKHNLSETDLTTRNKLFAQTYDMSLSFIAASMQGKKKGRKFLLNLQDAVLNQGRTYSEELLVEMAEKSKIDVPMFFDDKQSDFAKTAFSADQKVARDMKVETAPSCVMFNESLYEYGLLLEHEVSYSLLNNLYDISPNQLDTVMKKNVFPTLRVLN</sequence>
<dbReference type="STRING" id="82801.SAMN04488506_0652"/>
<reference evidence="1 2" key="1">
    <citation type="submission" date="2016-10" db="EMBL/GenBank/DDBJ databases">
        <authorList>
            <person name="de Groot N.N."/>
        </authorList>
    </citation>
    <scope>NUCLEOTIDE SEQUENCE [LARGE SCALE GENOMIC DNA]</scope>
    <source>
        <strain evidence="1 2">DSM 20581</strain>
    </source>
</reference>
<dbReference type="AlphaFoldDB" id="A0A1I5VXL3"/>
<evidence type="ECO:0000313" key="2">
    <source>
        <dbReference type="Proteomes" id="UP000199136"/>
    </source>
</evidence>
<evidence type="ECO:0000313" key="1">
    <source>
        <dbReference type="EMBL" id="SFQ12268.1"/>
    </source>
</evidence>
<dbReference type="RefSeq" id="WP_092479722.1">
    <property type="nucleotide sequence ID" value="NZ_FOXW01000002.1"/>
</dbReference>
<gene>
    <name evidence="1" type="ORF">SAMN04488506_0652</name>
</gene>
<dbReference type="Proteomes" id="UP000199136">
    <property type="component" value="Unassembled WGS sequence"/>
</dbReference>
<dbReference type="InterPro" id="IPR036249">
    <property type="entry name" value="Thioredoxin-like_sf"/>
</dbReference>
<dbReference type="SUPFAM" id="SSF52833">
    <property type="entry name" value="Thioredoxin-like"/>
    <property type="match status" value="1"/>
</dbReference>
<proteinExistence type="predicted"/>
<dbReference type="EMBL" id="FOXW01000002">
    <property type="protein sequence ID" value="SFQ12268.1"/>
    <property type="molecule type" value="Genomic_DNA"/>
</dbReference>
<name>A0A1I5VXL3_9LACT</name>
<protein>
    <submittedName>
        <fullName evidence="1">Thioredoxin</fullName>
    </submittedName>
</protein>
<dbReference type="OrthoDB" id="2156137at2"/>
<accession>A0A1I5VXL3</accession>
<dbReference type="Pfam" id="PF13743">
    <property type="entry name" value="Thioredoxin_5"/>
    <property type="match status" value="1"/>
</dbReference>
<keyword evidence="2" id="KW-1185">Reference proteome</keyword>